<evidence type="ECO:0000256" key="5">
    <source>
        <dbReference type="ARBA" id="ARBA00022833"/>
    </source>
</evidence>
<evidence type="ECO:0000256" key="2">
    <source>
        <dbReference type="ARBA" id="ARBA00022723"/>
    </source>
</evidence>
<evidence type="ECO:0000313" key="13">
    <source>
        <dbReference type="RefSeq" id="XP_030767225.1"/>
    </source>
</evidence>
<evidence type="ECO:0000256" key="1">
    <source>
        <dbReference type="ARBA" id="ARBA00004123"/>
    </source>
</evidence>
<evidence type="ECO:0000256" key="7">
    <source>
        <dbReference type="ARBA" id="ARBA00023125"/>
    </source>
</evidence>
<keyword evidence="12" id="KW-1185">Reference proteome</keyword>
<protein>
    <submittedName>
        <fullName evidence="13">Zinc finger protein 143-like isoform X2</fullName>
    </submittedName>
</protein>
<evidence type="ECO:0000256" key="3">
    <source>
        <dbReference type="ARBA" id="ARBA00022737"/>
    </source>
</evidence>
<feature type="domain" description="C2H2-type" evidence="11">
    <location>
        <begin position="345"/>
        <end position="373"/>
    </location>
</feature>
<dbReference type="AlphaFoldDB" id="A0A6J2YWI5"/>
<dbReference type="GO" id="GO:0000978">
    <property type="term" value="F:RNA polymerase II cis-regulatory region sequence-specific DNA binding"/>
    <property type="evidence" value="ECO:0007669"/>
    <property type="project" value="TreeGrafter"/>
</dbReference>
<dbReference type="SMART" id="SM00355">
    <property type="entry name" value="ZnF_C2H2"/>
    <property type="match status" value="7"/>
</dbReference>
<keyword evidence="6" id="KW-0805">Transcription regulation</keyword>
<keyword evidence="7" id="KW-0238">DNA-binding</keyword>
<dbReference type="InterPro" id="IPR036236">
    <property type="entry name" value="Znf_C2H2_sf"/>
</dbReference>
<evidence type="ECO:0000256" key="9">
    <source>
        <dbReference type="ARBA" id="ARBA00023242"/>
    </source>
</evidence>
<dbReference type="GO" id="GO:0000785">
    <property type="term" value="C:chromatin"/>
    <property type="evidence" value="ECO:0007669"/>
    <property type="project" value="TreeGrafter"/>
</dbReference>
<dbReference type="PANTHER" id="PTHR14003:SF23">
    <property type="entry name" value="ZINC FINGER PROTEIN 143"/>
    <property type="match status" value="1"/>
</dbReference>
<name>A0A6J2YWI5_SITOR</name>
<dbReference type="FunFam" id="3.30.160.60:FF:000071">
    <property type="entry name" value="Putative zinc finger protein 143"/>
    <property type="match status" value="1"/>
</dbReference>
<feature type="domain" description="C2H2-type" evidence="11">
    <location>
        <begin position="285"/>
        <end position="314"/>
    </location>
</feature>
<evidence type="ECO:0000256" key="10">
    <source>
        <dbReference type="PROSITE-ProRule" id="PRU00042"/>
    </source>
</evidence>
<gene>
    <name evidence="13" type="primary">LOC115890986</name>
</gene>
<evidence type="ECO:0000256" key="6">
    <source>
        <dbReference type="ARBA" id="ARBA00023015"/>
    </source>
</evidence>
<feature type="domain" description="C2H2-type" evidence="11">
    <location>
        <begin position="315"/>
        <end position="344"/>
    </location>
</feature>
<dbReference type="GO" id="GO:0031519">
    <property type="term" value="C:PcG protein complex"/>
    <property type="evidence" value="ECO:0007669"/>
    <property type="project" value="TreeGrafter"/>
</dbReference>
<evidence type="ECO:0000313" key="12">
    <source>
        <dbReference type="Proteomes" id="UP000504635"/>
    </source>
</evidence>
<feature type="domain" description="C2H2-type" evidence="11">
    <location>
        <begin position="197"/>
        <end position="226"/>
    </location>
</feature>
<keyword evidence="9" id="KW-0539">Nucleus</keyword>
<proteinExistence type="predicted"/>
<keyword evidence="4 10" id="KW-0863">Zinc-finger</keyword>
<dbReference type="PANTHER" id="PTHR14003">
    <property type="entry name" value="TRANSCRIPTIONAL REPRESSOR PROTEIN YY"/>
    <property type="match status" value="1"/>
</dbReference>
<accession>A0A6J2YWI5</accession>
<dbReference type="RefSeq" id="XP_030767225.1">
    <property type="nucleotide sequence ID" value="XM_030911365.1"/>
</dbReference>
<keyword evidence="3" id="KW-0677">Repeat</keyword>
<dbReference type="Proteomes" id="UP000504635">
    <property type="component" value="Unplaced"/>
</dbReference>
<dbReference type="FunFam" id="3.30.160.60:FF:000072">
    <property type="entry name" value="zinc finger protein 143 isoform X1"/>
    <property type="match status" value="1"/>
</dbReference>
<dbReference type="GO" id="GO:0000981">
    <property type="term" value="F:DNA-binding transcription factor activity, RNA polymerase II-specific"/>
    <property type="evidence" value="ECO:0007669"/>
    <property type="project" value="TreeGrafter"/>
</dbReference>
<feature type="domain" description="C2H2-type" evidence="11">
    <location>
        <begin position="227"/>
        <end position="254"/>
    </location>
</feature>
<sequence>MEADTSVPMYTLVNGVSMCEQDLADNLNKSILYFTVNDDVKVKNEEPEETTSYVLQDSGEEQQFDTTLNSTLKILTINDEKFLYIDNVSEDNIESVVPGNLIMSRDLLQLDQKLHDDEEIYETVINTVSEDTQNSTVIDIHPYQMIMFSDIKQPDILCDSQMKFKCLYEGCKKEYISKQYFDAHMVTHTNMLNNRPYSCSFEGCEKNFPTNYLLKSHIRRHTGEKPYVCQVCLKRFKMSGDLQKHTRTHTGEKPFTCPIVGCGKSFTTSNIRKVHIRSHTGERPYTCDYPNCGKSFASSTNYKNHARIHSGEKPYACDVPDCGRRFTEYSSFRKHQVVHQVDKPYKCNYCKQSFKSEHTMNIHKKMKHNRIMSPRIGLNTIKLI</sequence>
<dbReference type="FunFam" id="3.30.160.60:FF:000100">
    <property type="entry name" value="Zinc finger 45-like"/>
    <property type="match status" value="1"/>
</dbReference>
<dbReference type="Pfam" id="PF00096">
    <property type="entry name" value="zf-C2H2"/>
    <property type="match status" value="5"/>
</dbReference>
<evidence type="ECO:0000256" key="4">
    <source>
        <dbReference type="ARBA" id="ARBA00022771"/>
    </source>
</evidence>
<dbReference type="OrthoDB" id="186462at2759"/>
<keyword evidence="2" id="KW-0479">Metal-binding</keyword>
<dbReference type="GO" id="GO:0008270">
    <property type="term" value="F:zinc ion binding"/>
    <property type="evidence" value="ECO:0007669"/>
    <property type="project" value="UniProtKB-KW"/>
</dbReference>
<dbReference type="FunFam" id="3.30.160.60:FF:000125">
    <property type="entry name" value="Putative zinc finger protein 143"/>
    <property type="match status" value="1"/>
</dbReference>
<dbReference type="PROSITE" id="PS50157">
    <property type="entry name" value="ZINC_FINGER_C2H2_2"/>
    <property type="match status" value="6"/>
</dbReference>
<dbReference type="FunFam" id="3.30.160.60:FF:000349">
    <property type="entry name" value="metal regulatory transcription factor 1"/>
    <property type="match status" value="1"/>
</dbReference>
<dbReference type="SUPFAM" id="SSF57667">
    <property type="entry name" value="beta-beta-alpha zinc fingers"/>
    <property type="match status" value="4"/>
</dbReference>
<reference evidence="13" key="1">
    <citation type="submission" date="2025-08" db="UniProtKB">
        <authorList>
            <consortium name="RefSeq"/>
        </authorList>
    </citation>
    <scope>IDENTIFICATION</scope>
    <source>
        <tissue evidence="13">Gonads</tissue>
    </source>
</reference>
<comment type="subcellular location">
    <subcellularLocation>
        <location evidence="1">Nucleus</location>
    </subcellularLocation>
</comment>
<organism evidence="12 13">
    <name type="scientific">Sitophilus oryzae</name>
    <name type="common">Rice weevil</name>
    <name type="synonym">Curculio oryzae</name>
    <dbReference type="NCBI Taxonomy" id="7048"/>
    <lineage>
        <taxon>Eukaryota</taxon>
        <taxon>Metazoa</taxon>
        <taxon>Ecdysozoa</taxon>
        <taxon>Arthropoda</taxon>
        <taxon>Hexapoda</taxon>
        <taxon>Insecta</taxon>
        <taxon>Pterygota</taxon>
        <taxon>Neoptera</taxon>
        <taxon>Endopterygota</taxon>
        <taxon>Coleoptera</taxon>
        <taxon>Polyphaga</taxon>
        <taxon>Cucujiformia</taxon>
        <taxon>Curculionidae</taxon>
        <taxon>Dryophthorinae</taxon>
        <taxon>Sitophilus</taxon>
    </lineage>
</organism>
<evidence type="ECO:0000259" key="11">
    <source>
        <dbReference type="PROSITE" id="PS50157"/>
    </source>
</evidence>
<dbReference type="GeneID" id="115890986"/>
<feature type="domain" description="C2H2-type" evidence="11">
    <location>
        <begin position="255"/>
        <end position="284"/>
    </location>
</feature>
<keyword evidence="8" id="KW-0804">Transcription</keyword>
<dbReference type="Gene3D" id="3.30.160.60">
    <property type="entry name" value="Classic Zinc Finger"/>
    <property type="match status" value="6"/>
</dbReference>
<dbReference type="InterPro" id="IPR013087">
    <property type="entry name" value="Znf_C2H2_type"/>
</dbReference>
<dbReference type="PROSITE" id="PS00028">
    <property type="entry name" value="ZINC_FINGER_C2H2_1"/>
    <property type="match status" value="7"/>
</dbReference>
<evidence type="ECO:0000256" key="8">
    <source>
        <dbReference type="ARBA" id="ARBA00023163"/>
    </source>
</evidence>
<dbReference type="GO" id="GO:0005667">
    <property type="term" value="C:transcription regulator complex"/>
    <property type="evidence" value="ECO:0007669"/>
    <property type="project" value="TreeGrafter"/>
</dbReference>
<keyword evidence="5" id="KW-0862">Zinc</keyword>